<evidence type="ECO:0000313" key="2">
    <source>
        <dbReference type="EMBL" id="MBB5773094.1"/>
    </source>
</evidence>
<gene>
    <name evidence="2" type="ORF">HNP47_003116</name>
</gene>
<proteinExistence type="predicted"/>
<feature type="domain" description="Tail specific protease" evidence="1">
    <location>
        <begin position="263"/>
        <end position="469"/>
    </location>
</feature>
<dbReference type="Gene3D" id="3.90.226.10">
    <property type="entry name" value="2-enoyl-CoA Hydratase, Chain A, domain 1"/>
    <property type="match status" value="1"/>
</dbReference>
<dbReference type="GO" id="GO:0007165">
    <property type="term" value="P:signal transduction"/>
    <property type="evidence" value="ECO:0007669"/>
    <property type="project" value="TreeGrafter"/>
</dbReference>
<dbReference type="PANTHER" id="PTHR32060:SF30">
    <property type="entry name" value="CARBOXY-TERMINAL PROCESSING PROTEASE CTPA"/>
    <property type="match status" value="1"/>
</dbReference>
<name>A0A7W9FX35_BREVE</name>
<dbReference type="InterPro" id="IPR005151">
    <property type="entry name" value="Tail-specific_protease"/>
</dbReference>
<comment type="caution">
    <text evidence="2">The sequence shown here is derived from an EMBL/GenBank/DDBJ whole genome shotgun (WGS) entry which is preliminary data.</text>
</comment>
<dbReference type="GO" id="GO:0008236">
    <property type="term" value="F:serine-type peptidase activity"/>
    <property type="evidence" value="ECO:0007669"/>
    <property type="project" value="InterPro"/>
</dbReference>
<organism evidence="2 3">
    <name type="scientific">Brevundimonas vesicularis</name>
    <name type="common">Pseudomonas vesicularis</name>
    <dbReference type="NCBI Taxonomy" id="41276"/>
    <lineage>
        <taxon>Bacteria</taxon>
        <taxon>Pseudomonadati</taxon>
        <taxon>Pseudomonadota</taxon>
        <taxon>Alphaproteobacteria</taxon>
        <taxon>Caulobacterales</taxon>
        <taxon>Caulobacteraceae</taxon>
        <taxon>Brevundimonas</taxon>
    </lineage>
</organism>
<evidence type="ECO:0000259" key="1">
    <source>
        <dbReference type="Pfam" id="PF03572"/>
    </source>
</evidence>
<evidence type="ECO:0000313" key="3">
    <source>
        <dbReference type="Proteomes" id="UP000556201"/>
    </source>
</evidence>
<reference evidence="2 3" key="1">
    <citation type="submission" date="2020-08" db="EMBL/GenBank/DDBJ databases">
        <title>Functional genomics of gut bacteria from endangered species of beetles.</title>
        <authorList>
            <person name="Carlos-Shanley C."/>
        </authorList>
    </citation>
    <scope>NUCLEOTIDE SEQUENCE [LARGE SCALE GENOMIC DNA]</scope>
    <source>
        <strain evidence="2 3">S00192</strain>
    </source>
</reference>
<dbReference type="InterPro" id="IPR029045">
    <property type="entry name" value="ClpP/crotonase-like_dom_sf"/>
</dbReference>
<dbReference type="Pfam" id="PF03572">
    <property type="entry name" value="Peptidase_S41"/>
    <property type="match status" value="1"/>
</dbReference>
<dbReference type="GO" id="GO:0030288">
    <property type="term" value="C:outer membrane-bounded periplasmic space"/>
    <property type="evidence" value="ECO:0007669"/>
    <property type="project" value="TreeGrafter"/>
</dbReference>
<dbReference type="Proteomes" id="UP000556201">
    <property type="component" value="Unassembled WGS sequence"/>
</dbReference>
<dbReference type="PANTHER" id="PTHR32060">
    <property type="entry name" value="TAIL-SPECIFIC PROTEASE"/>
    <property type="match status" value="1"/>
</dbReference>
<dbReference type="SUPFAM" id="SSF52096">
    <property type="entry name" value="ClpP/crotonase"/>
    <property type="match status" value="1"/>
</dbReference>
<dbReference type="GO" id="GO:0004175">
    <property type="term" value="F:endopeptidase activity"/>
    <property type="evidence" value="ECO:0007669"/>
    <property type="project" value="TreeGrafter"/>
</dbReference>
<protein>
    <recommendedName>
        <fullName evidence="1">Tail specific protease domain-containing protein</fullName>
    </recommendedName>
</protein>
<accession>A0A7W9FX35</accession>
<dbReference type="GO" id="GO:0006508">
    <property type="term" value="P:proteolysis"/>
    <property type="evidence" value="ECO:0007669"/>
    <property type="project" value="InterPro"/>
</dbReference>
<dbReference type="InterPro" id="IPR006311">
    <property type="entry name" value="TAT_signal"/>
</dbReference>
<dbReference type="AlphaFoldDB" id="A0A7W9FX35"/>
<dbReference type="RefSeq" id="WP_184280246.1">
    <property type="nucleotide sequence ID" value="NZ_JACHLJ010000005.1"/>
</dbReference>
<sequence>MIGTALSRRHLLGAGVATLAASALPRPVRALAQAETLSPAAMRQDLRLLRRAYEALHPGLLRYNTPQQIAAGFERLEADSATPQPLEAFYLRLSRFLAALRCGHSYANFYNQSRAVQTRLFETPDRLPFQFLWLGDRMIVTADPTGTEMAPGSEIVRLNGRPVGEVLAGLMAVARADGGNDGKRRQLMSVQGQDGYESFDVFYPLMFGSRARHALEVVGPDGRTRRTEMEAISLEARRAQRPPVIEAADDTSAWTMERRGPTAVLTMPGWGLYNSDWDWAGWLNARMDALVADGVQRLVVDIRANEGGLDCGDVLAARLIDRPNLPDTARRLVRYRRIPDDLRPALDTWDRSFDDWGDDAQPYDDRFLSLARSADEGGVIEPRGPRFTGEVRVLIGPQNSSATFSFAQMVQRERLGALVGETTGGNRRGINGGAFYFLRLPATGLEVDLPLIGTFPQQLQPDTGIQPDITIPRTAEAIAGGRDPVMEAALT</sequence>
<dbReference type="PROSITE" id="PS51318">
    <property type="entry name" value="TAT"/>
    <property type="match status" value="1"/>
</dbReference>
<dbReference type="EMBL" id="JACHLJ010000005">
    <property type="protein sequence ID" value="MBB5773094.1"/>
    <property type="molecule type" value="Genomic_DNA"/>
</dbReference>